<dbReference type="InterPro" id="IPR002859">
    <property type="entry name" value="PKD/REJ-like"/>
</dbReference>
<dbReference type="Proteomes" id="UP000694941">
    <property type="component" value="Unplaced"/>
</dbReference>
<keyword evidence="3" id="KW-0677">Repeat</keyword>
<evidence type="ECO:0000256" key="4">
    <source>
        <dbReference type="ARBA" id="ARBA00022989"/>
    </source>
</evidence>
<evidence type="ECO:0000256" key="3">
    <source>
        <dbReference type="ARBA" id="ARBA00022737"/>
    </source>
</evidence>
<name>A0ABM1TPD7_LIMPO</name>
<evidence type="ECO:0000259" key="6">
    <source>
        <dbReference type="Pfam" id="PF02010"/>
    </source>
</evidence>
<reference evidence="8" key="1">
    <citation type="submission" date="2025-08" db="UniProtKB">
        <authorList>
            <consortium name="RefSeq"/>
        </authorList>
    </citation>
    <scope>IDENTIFICATION</scope>
    <source>
        <tissue evidence="8">Muscle</tissue>
    </source>
</reference>
<comment type="subcellular location">
    <subcellularLocation>
        <location evidence="1">Membrane</location>
    </subcellularLocation>
</comment>
<evidence type="ECO:0000256" key="5">
    <source>
        <dbReference type="ARBA" id="ARBA00023136"/>
    </source>
</evidence>
<dbReference type="Pfam" id="PF02010">
    <property type="entry name" value="REJ"/>
    <property type="match status" value="1"/>
</dbReference>
<dbReference type="PANTHER" id="PTHR46730:SF1">
    <property type="entry name" value="PLAT DOMAIN-CONTAINING PROTEIN"/>
    <property type="match status" value="1"/>
</dbReference>
<protein>
    <submittedName>
        <fullName evidence="8">Polycystic kidney disease 1 like 1-like</fullName>
    </submittedName>
</protein>
<accession>A0ABM1TPD7</accession>
<organism evidence="7 8">
    <name type="scientific">Limulus polyphemus</name>
    <name type="common">Atlantic horseshoe crab</name>
    <dbReference type="NCBI Taxonomy" id="6850"/>
    <lineage>
        <taxon>Eukaryota</taxon>
        <taxon>Metazoa</taxon>
        <taxon>Ecdysozoa</taxon>
        <taxon>Arthropoda</taxon>
        <taxon>Chelicerata</taxon>
        <taxon>Merostomata</taxon>
        <taxon>Xiphosura</taxon>
        <taxon>Limulidae</taxon>
        <taxon>Limulus</taxon>
    </lineage>
</organism>
<feature type="domain" description="PKD/REJ-like" evidence="6">
    <location>
        <begin position="124"/>
        <end position="304"/>
    </location>
</feature>
<feature type="non-terminal residue" evidence="8">
    <location>
        <position position="310"/>
    </location>
</feature>
<keyword evidence="4" id="KW-1133">Transmembrane helix</keyword>
<evidence type="ECO:0000313" key="8">
    <source>
        <dbReference type="RefSeq" id="XP_022257743.1"/>
    </source>
</evidence>
<evidence type="ECO:0000313" key="7">
    <source>
        <dbReference type="Proteomes" id="UP000694941"/>
    </source>
</evidence>
<keyword evidence="5" id="KW-0472">Membrane</keyword>
<proteinExistence type="predicted"/>
<evidence type="ECO:0000256" key="1">
    <source>
        <dbReference type="ARBA" id="ARBA00004370"/>
    </source>
</evidence>
<dbReference type="RefSeq" id="XP_022257743.1">
    <property type="nucleotide sequence ID" value="XM_022402035.1"/>
</dbReference>
<evidence type="ECO:0000256" key="2">
    <source>
        <dbReference type="ARBA" id="ARBA00022692"/>
    </source>
</evidence>
<sequence length="310" mass="34450">MKDPTIYYGLHNLQRIISQEGAAGDPKQLSFSSSQLRENINYVIIITATNRFGGESYLPSTHRVKRVTKPLALTLQGPNVVDAQHDITFTVFVDICGDLDMTTSNLQFTWSLFPPIIDLSRFIGTTATIPKGYLQLANTYNISVEVSVTNDQSQWSDVTQAIRVKKMNLQAVISSSNLVVGDKTPFKLDGALSSDPSNAAGELQFLWSCTDRMTSSSSCFEDNLLINDQILTLPAGVLLPNMYLITLKVFKGIRSSESHTLVTIRQGELPVVYVIKRKTGRINPDERLIVEGYVSSRANVTLRWEVVTEK</sequence>
<dbReference type="PANTHER" id="PTHR46730">
    <property type="entry name" value="POLYCYSTIN-1"/>
    <property type="match status" value="1"/>
</dbReference>
<keyword evidence="2" id="KW-0812">Transmembrane</keyword>
<dbReference type="GeneID" id="106473631"/>
<keyword evidence="7" id="KW-1185">Reference proteome</keyword>
<gene>
    <name evidence="8" type="primary">LOC106473631</name>
</gene>